<feature type="transmembrane region" description="Helical" evidence="1">
    <location>
        <begin position="36"/>
        <end position="55"/>
    </location>
</feature>
<feature type="transmembrane region" description="Helical" evidence="1">
    <location>
        <begin position="95"/>
        <end position="120"/>
    </location>
</feature>
<dbReference type="EMBL" id="JACQXR010000039">
    <property type="protein sequence ID" value="MBI4726232.1"/>
    <property type="molecule type" value="Genomic_DNA"/>
</dbReference>
<feature type="transmembrane region" description="Helical" evidence="1">
    <location>
        <begin position="248"/>
        <end position="268"/>
    </location>
</feature>
<feature type="transmembrane region" description="Helical" evidence="1">
    <location>
        <begin position="201"/>
        <end position="218"/>
    </location>
</feature>
<protein>
    <recommendedName>
        <fullName evidence="4">O-antigen polysaccharide polymerase Wzy</fullName>
    </recommendedName>
</protein>
<feature type="transmembrane region" description="Helical" evidence="1">
    <location>
        <begin position="438"/>
        <end position="462"/>
    </location>
</feature>
<accession>A0A933I7U1</accession>
<evidence type="ECO:0008006" key="4">
    <source>
        <dbReference type="Google" id="ProtNLM"/>
    </source>
</evidence>
<comment type="caution">
    <text evidence="2">The sequence shown here is derived from an EMBL/GenBank/DDBJ whole genome shotgun (WGS) entry which is preliminary data.</text>
</comment>
<sequence length="511" mass="57526">MEFRLDSFRRIKMAQAWIFAVALFLMQLLTGTNLDFALLVLAFVIFTAAAVNRAGGPLTVGGFGIAMLGLKIVIISQWAKIFFGQPGDSYLDVPVLTIGVLTAGMISIWLAGLTAGLFIGQRKALKPETSPEILLGLSVTVYVIGLGSYLYVMFHGYDQAAGEISVGGITGLLRQIGFIYPVSTISAVAYTIIASGHKRSISPWATIPLATQFFFGVLGTSKQMMFEPFLLYLLTCLAFNYKFRPRHIISLSLIFLAMVTVLFPFAQIGRAMTRDNDPQQNLALTNIFIRDIFLNKENLEEVEWCIEEVAYKKQRFLYYGRDMGLLDRMSLIEQNDELIRAVGEQGFSGWHTVIHGFKMLPPRLLYPEKPIYNTANYFGHKIETLADEDFTTQIAMGIIAEAYDAFGWLGVIIIPYLIMAAFILLFNTLSGTMERNIWTIFLMGIFHHNLVEATVSSITLYIFQFPLLLLAMYFLLMKTVYVMLPLWERLQSFGPFAVRPSGRRWYLASFA</sequence>
<feature type="transmembrane region" description="Helical" evidence="1">
    <location>
        <begin position="172"/>
        <end position="194"/>
    </location>
</feature>
<dbReference type="AlphaFoldDB" id="A0A933I7U1"/>
<evidence type="ECO:0000313" key="2">
    <source>
        <dbReference type="EMBL" id="MBI4726232.1"/>
    </source>
</evidence>
<organism evidence="2 3">
    <name type="scientific">candidate division TA06 bacterium</name>
    <dbReference type="NCBI Taxonomy" id="2250710"/>
    <lineage>
        <taxon>Bacteria</taxon>
        <taxon>Bacteria division TA06</taxon>
    </lineage>
</organism>
<keyword evidence="1" id="KW-0812">Transmembrane</keyword>
<proteinExistence type="predicted"/>
<feature type="transmembrane region" description="Helical" evidence="1">
    <location>
        <begin position="405"/>
        <end position="426"/>
    </location>
</feature>
<feature type="transmembrane region" description="Helical" evidence="1">
    <location>
        <begin position="468"/>
        <end position="487"/>
    </location>
</feature>
<evidence type="ECO:0000256" key="1">
    <source>
        <dbReference type="SAM" id="Phobius"/>
    </source>
</evidence>
<reference evidence="2" key="1">
    <citation type="submission" date="2020-07" db="EMBL/GenBank/DDBJ databases">
        <title>Huge and variable diversity of episymbiotic CPR bacteria and DPANN archaea in groundwater ecosystems.</title>
        <authorList>
            <person name="He C.Y."/>
            <person name="Keren R."/>
            <person name="Whittaker M."/>
            <person name="Farag I.F."/>
            <person name="Doudna J."/>
            <person name="Cate J.H.D."/>
            <person name="Banfield J.F."/>
        </authorList>
    </citation>
    <scope>NUCLEOTIDE SEQUENCE</scope>
    <source>
        <strain evidence="2">NC_groundwater_1520_Pr4_B-0.1um_53_5</strain>
    </source>
</reference>
<keyword evidence="1" id="KW-0472">Membrane</keyword>
<name>A0A933I7U1_UNCT6</name>
<feature type="transmembrane region" description="Helical" evidence="1">
    <location>
        <begin position="62"/>
        <end position="83"/>
    </location>
</feature>
<dbReference type="Proteomes" id="UP000736328">
    <property type="component" value="Unassembled WGS sequence"/>
</dbReference>
<evidence type="ECO:0000313" key="3">
    <source>
        <dbReference type="Proteomes" id="UP000736328"/>
    </source>
</evidence>
<keyword evidence="1" id="KW-1133">Transmembrane helix</keyword>
<feature type="transmembrane region" description="Helical" evidence="1">
    <location>
        <begin position="12"/>
        <end position="30"/>
    </location>
</feature>
<gene>
    <name evidence="2" type="ORF">HY768_03235</name>
</gene>
<feature type="transmembrane region" description="Helical" evidence="1">
    <location>
        <begin position="132"/>
        <end position="152"/>
    </location>
</feature>